<dbReference type="Gene3D" id="3.40.50.720">
    <property type="entry name" value="NAD(P)-binding Rossmann-like Domain"/>
    <property type="match status" value="1"/>
</dbReference>
<feature type="domain" description="THIF-type NAD/FAD binding fold" evidence="2">
    <location>
        <begin position="54"/>
        <end position="401"/>
    </location>
</feature>
<dbReference type="Proteomes" id="UP001296104">
    <property type="component" value="Unassembled WGS sequence"/>
</dbReference>
<reference evidence="3" key="1">
    <citation type="submission" date="2023-11" db="EMBL/GenBank/DDBJ databases">
        <authorList>
            <person name="Alioto T."/>
            <person name="Alioto T."/>
            <person name="Gomez Garrido J."/>
        </authorList>
    </citation>
    <scope>NUCLEOTIDE SEQUENCE</scope>
</reference>
<name>A0AAI8Z5F2_9PEZI</name>
<dbReference type="GO" id="GO:0005737">
    <property type="term" value="C:cytoplasm"/>
    <property type="evidence" value="ECO:0007669"/>
    <property type="project" value="TreeGrafter"/>
</dbReference>
<gene>
    <name evidence="3" type="ORF">LECACI_7A008188</name>
</gene>
<dbReference type="EMBL" id="CAVMBE010000076">
    <property type="protein sequence ID" value="CAK4033030.1"/>
    <property type="molecule type" value="Genomic_DNA"/>
</dbReference>
<dbReference type="InterPro" id="IPR035985">
    <property type="entry name" value="Ubiquitin-activating_enz"/>
</dbReference>
<evidence type="ECO:0000259" key="2">
    <source>
        <dbReference type="Pfam" id="PF00899"/>
    </source>
</evidence>
<dbReference type="InterPro" id="IPR045886">
    <property type="entry name" value="ThiF/MoeB/HesA"/>
</dbReference>
<organism evidence="3 4">
    <name type="scientific">Lecanosticta acicola</name>
    <dbReference type="NCBI Taxonomy" id="111012"/>
    <lineage>
        <taxon>Eukaryota</taxon>
        <taxon>Fungi</taxon>
        <taxon>Dikarya</taxon>
        <taxon>Ascomycota</taxon>
        <taxon>Pezizomycotina</taxon>
        <taxon>Dothideomycetes</taxon>
        <taxon>Dothideomycetidae</taxon>
        <taxon>Mycosphaerellales</taxon>
        <taxon>Mycosphaerellaceae</taxon>
        <taxon>Lecanosticta</taxon>
    </lineage>
</organism>
<sequence>MANPAEAPVQAQPNGINGTNGTAMAPPPVSNGVAQNGETTTTDPGLSADDMALYDRQIRLWGVKAQESIRSAHVLLVSLRALGTEIAKNLTLAGISSLTITDNDPVTKEDLGAQFFLREEDVGKPVRDIVIIWRLLLADMQQRAEAAIPRIQELNPRVTVKDGGSLQDLIVKDSSYFAPFNCVIACDLDLVTLSMINTAARVASRPFYAAGIHGFYGYIFADLVGHEFVVERERSNVPTKLQAESLTRCVVSVTNKKENSGKNIEMVKKQELYCPLLLANSSPLPQDILTNRRKLKAVPALLPCLRALWEFQRTNQLRLPGLQQQDLMVFSQLVNSKVAELQLLPGTVTGDFLKSFVQNIGSEITPTAAFVGGRLSEDVINVLGKREQPIQNFALFDGDAMDGRIYCLFTLAPELTMDYTSVSSVPMDMSTDLSGLNGVGMPIMNADISAVHDGTLPVPDPNQAQGQGETHGAGQETAGQANPG</sequence>
<feature type="compositionally biased region" description="Polar residues" evidence="1">
    <location>
        <begin position="11"/>
        <end position="22"/>
    </location>
</feature>
<evidence type="ECO:0000313" key="3">
    <source>
        <dbReference type="EMBL" id="CAK4033030.1"/>
    </source>
</evidence>
<feature type="region of interest" description="Disordered" evidence="1">
    <location>
        <begin position="1"/>
        <end position="48"/>
    </location>
</feature>
<dbReference type="GO" id="GO:0016925">
    <property type="term" value="P:protein sumoylation"/>
    <property type="evidence" value="ECO:0007669"/>
    <property type="project" value="TreeGrafter"/>
</dbReference>
<dbReference type="PANTHER" id="PTHR10953:SF162">
    <property type="entry name" value="SUMO-ACTIVATING ENZYME SUBUNIT 1"/>
    <property type="match status" value="1"/>
</dbReference>
<dbReference type="InterPro" id="IPR000594">
    <property type="entry name" value="ThiF_NAD_FAD-bd"/>
</dbReference>
<feature type="compositionally biased region" description="Polar residues" evidence="1">
    <location>
        <begin position="32"/>
        <end position="44"/>
    </location>
</feature>
<dbReference type="AlphaFoldDB" id="A0AAI8Z5F2"/>
<feature type="region of interest" description="Disordered" evidence="1">
    <location>
        <begin position="452"/>
        <end position="484"/>
    </location>
</feature>
<accession>A0AAI8Z5F2</accession>
<keyword evidence="4" id="KW-1185">Reference proteome</keyword>
<proteinExistence type="predicted"/>
<dbReference type="Pfam" id="PF00899">
    <property type="entry name" value="ThiF"/>
    <property type="match status" value="1"/>
</dbReference>
<dbReference type="PANTHER" id="PTHR10953">
    <property type="entry name" value="UBIQUITIN-ACTIVATING ENZYME E1"/>
    <property type="match status" value="1"/>
</dbReference>
<dbReference type="SUPFAM" id="SSF69572">
    <property type="entry name" value="Activating enzymes of the ubiquitin-like proteins"/>
    <property type="match status" value="1"/>
</dbReference>
<evidence type="ECO:0000256" key="1">
    <source>
        <dbReference type="SAM" id="MobiDB-lite"/>
    </source>
</evidence>
<evidence type="ECO:0000313" key="4">
    <source>
        <dbReference type="Proteomes" id="UP001296104"/>
    </source>
</evidence>
<comment type="caution">
    <text evidence="3">The sequence shown here is derived from an EMBL/GenBank/DDBJ whole genome shotgun (WGS) entry which is preliminary data.</text>
</comment>
<protein>
    <submittedName>
        <fullName evidence="3">DNA damage tolerance RHC31</fullName>
    </submittedName>
</protein>
<dbReference type="GO" id="GO:0031510">
    <property type="term" value="C:SUMO activating enzyme complex"/>
    <property type="evidence" value="ECO:0007669"/>
    <property type="project" value="TreeGrafter"/>
</dbReference>
<dbReference type="GO" id="GO:0019948">
    <property type="term" value="F:SUMO activating enzyme activity"/>
    <property type="evidence" value="ECO:0007669"/>
    <property type="project" value="TreeGrafter"/>
</dbReference>